<dbReference type="PANTHER" id="PTHR43301:SF3">
    <property type="entry name" value="ARABINAN ENDO-1,5-ALPHA-L-ARABINOSIDASE A-RELATED"/>
    <property type="match status" value="1"/>
</dbReference>
<sequence length="326" mass="37510">MSLRILNLFAFFFMSLFGFSQQNLNNIRVRDPFILPDTNSSTYYLYVQTGNRLSNNDSIKGVEVYTSKNLTSWEGPKTVFSAEDYPREDLQIWAPEVHFYRGQYYMFVTLTSHEKIDNTKQGEKQPRRWTQILKSKSPFGPFRSFGKRSATPKDWMSLDGTFWVEHDVPYMIFCHEWAQIGTGTVELVRLKDDLSSAKGNPKTLFKATDANWVERFMRKSDQTIGGYVTDGCFIYKTKKNTLLMIWSSFGKNGYALGQAASISGSIKGPWKQIEPLIFDENGGHGMIFKTFQGDLKLVLHQPNGNNLERTRIFDLEDSGNFLTLKH</sequence>
<dbReference type="Proteomes" id="UP001197770">
    <property type="component" value="Unassembled WGS sequence"/>
</dbReference>
<evidence type="ECO:0000256" key="4">
    <source>
        <dbReference type="ARBA" id="ARBA00023295"/>
    </source>
</evidence>
<dbReference type="Gene3D" id="2.115.10.20">
    <property type="entry name" value="Glycosyl hydrolase domain, family 43"/>
    <property type="match status" value="1"/>
</dbReference>
<comment type="pathway">
    <text evidence="1">Glycan metabolism; L-arabinan degradation.</text>
</comment>
<dbReference type="GO" id="GO:0016787">
    <property type="term" value="F:hydrolase activity"/>
    <property type="evidence" value="ECO:0007669"/>
    <property type="project" value="UniProtKB-KW"/>
</dbReference>
<organism evidence="6 7">
    <name type="scientific">Leeuwenhoekiella parthenopeia</name>
    <dbReference type="NCBI Taxonomy" id="2890320"/>
    <lineage>
        <taxon>Bacteria</taxon>
        <taxon>Pseudomonadati</taxon>
        <taxon>Bacteroidota</taxon>
        <taxon>Flavobacteriia</taxon>
        <taxon>Flavobacteriales</taxon>
        <taxon>Flavobacteriaceae</taxon>
        <taxon>Leeuwenhoekiella</taxon>
    </lineage>
</organism>
<dbReference type="CDD" id="cd08981">
    <property type="entry name" value="GH43_Bt1873-like"/>
    <property type="match status" value="1"/>
</dbReference>
<dbReference type="SUPFAM" id="SSF75005">
    <property type="entry name" value="Arabinanase/levansucrase/invertase"/>
    <property type="match status" value="1"/>
</dbReference>
<dbReference type="PANTHER" id="PTHR43301">
    <property type="entry name" value="ARABINAN ENDO-1,5-ALPHA-L-ARABINOSIDASE"/>
    <property type="match status" value="1"/>
</dbReference>
<reference evidence="6 7" key="1">
    <citation type="submission" date="2021-11" db="EMBL/GenBank/DDBJ databases">
        <title>Seasonal and diel survey of microbial diversity of the Tyrrhenian coast.</title>
        <authorList>
            <person name="Gattoni G."/>
            <person name="Corral P."/>
        </authorList>
    </citation>
    <scope>NUCLEOTIDE SEQUENCE [LARGE SCALE GENOMIC DNA]</scope>
    <source>
        <strain evidence="6 7">Mr9</strain>
    </source>
</reference>
<evidence type="ECO:0000256" key="2">
    <source>
        <dbReference type="ARBA" id="ARBA00009865"/>
    </source>
</evidence>
<comment type="caution">
    <text evidence="6">The sequence shown here is derived from an EMBL/GenBank/DDBJ whole genome shotgun (WGS) entry which is preliminary data.</text>
</comment>
<dbReference type="RefSeq" id="WP_228228377.1">
    <property type="nucleotide sequence ID" value="NZ_JAJGMW010000001.1"/>
</dbReference>
<gene>
    <name evidence="6" type="ORF">LLW17_00860</name>
</gene>
<dbReference type="EMBL" id="JAJGMW010000001">
    <property type="protein sequence ID" value="MCC4211253.1"/>
    <property type="molecule type" value="Genomic_DNA"/>
</dbReference>
<keyword evidence="7" id="KW-1185">Reference proteome</keyword>
<evidence type="ECO:0000313" key="6">
    <source>
        <dbReference type="EMBL" id="MCC4211253.1"/>
    </source>
</evidence>
<name>A0ABS8GRP1_9FLAO</name>
<comment type="similarity">
    <text evidence="2 5">Belongs to the glycosyl hydrolase 43 family.</text>
</comment>
<accession>A0ABS8GRP1</accession>
<dbReference type="InterPro" id="IPR023296">
    <property type="entry name" value="Glyco_hydro_beta-prop_sf"/>
</dbReference>
<evidence type="ECO:0000256" key="1">
    <source>
        <dbReference type="ARBA" id="ARBA00004834"/>
    </source>
</evidence>
<proteinExistence type="inferred from homology"/>
<evidence type="ECO:0000256" key="3">
    <source>
        <dbReference type="ARBA" id="ARBA00022801"/>
    </source>
</evidence>
<keyword evidence="4 5" id="KW-0326">Glycosidase</keyword>
<dbReference type="InterPro" id="IPR050727">
    <property type="entry name" value="GH43_arabinanases"/>
</dbReference>
<dbReference type="InterPro" id="IPR006710">
    <property type="entry name" value="Glyco_hydro_43"/>
</dbReference>
<dbReference type="Pfam" id="PF04616">
    <property type="entry name" value="Glyco_hydro_43"/>
    <property type="match status" value="1"/>
</dbReference>
<protein>
    <submittedName>
        <fullName evidence="6">Glycoside hydrolase family 43 protein</fullName>
    </submittedName>
</protein>
<evidence type="ECO:0000256" key="5">
    <source>
        <dbReference type="RuleBase" id="RU361187"/>
    </source>
</evidence>
<evidence type="ECO:0000313" key="7">
    <source>
        <dbReference type="Proteomes" id="UP001197770"/>
    </source>
</evidence>
<keyword evidence="3 5" id="KW-0378">Hydrolase</keyword>